<evidence type="ECO:0000256" key="5">
    <source>
        <dbReference type="ARBA" id="ARBA00023180"/>
    </source>
</evidence>
<dbReference type="InterPro" id="IPR017853">
    <property type="entry name" value="GH"/>
</dbReference>
<feature type="active site" description="Nucleophile" evidence="7">
    <location>
        <position position="148"/>
    </location>
</feature>
<dbReference type="PRINTS" id="PR00850">
    <property type="entry name" value="GLHYDRLASE59"/>
</dbReference>
<dbReference type="Proteomes" id="UP000649617">
    <property type="component" value="Unassembled WGS sequence"/>
</dbReference>
<feature type="active site" description="Proton donor/acceptor" evidence="7">
    <location>
        <position position="64"/>
    </location>
</feature>
<keyword evidence="2" id="KW-0378">Hydrolase</keyword>
<dbReference type="OrthoDB" id="440760at2759"/>
<evidence type="ECO:0000256" key="4">
    <source>
        <dbReference type="ARBA" id="ARBA00023157"/>
    </source>
</evidence>
<dbReference type="EMBL" id="CAJNIZ010010213">
    <property type="protein sequence ID" value="CAE7296581.1"/>
    <property type="molecule type" value="Genomic_DNA"/>
</dbReference>
<sequence>MKQSLLSEARNPEIVTFGLAWGVPGWIGNGTFFSEDNIFYHVSWLKCIKETLKIEIDYLGIWNERDWGAVWYVYELAAAIKAANLTTQLVMLDAAGGSVPADFLNAFEKDEHFQDLVAAVGLHYPCTGNEKLFDALRPHPSTRFWSSEETSTVADWGGAGCWGRMINQNYVRMNATSSIAWSLIWSVYPNLECFGNGLLYAFEPWSGHYEVMAPVWMTAHTTQFTKLGWEYLPPGQGAGNLPEGGTYVTIASRDLKDFTVVLETLQGSCMYNGGCFHTVEANRTQSLQLQLSSKLADAALGRALEVWATNSTHWFQRLADTQITKDGLLRIEVPVDAIVTISTLGNATKAGQRKASPGLDKEVPPAKPFPLPFLEDFESQPLRRAPAFFADQGGAFEVVEAPAPFDATPDQRSIARSLTTRVLEQQITEPPIGWGPPTQPLTLLGDVNWTDLETSVAARFESPKLGLATPLVPFGHGASSFSSFDGPAFDVAERMKSAPPVPTPRQVVLCLRAARYTFFGSGGGQPEGYCLRIIQNNTSSRPAWLLTIASTIAASGFLSPESAQEVMRGGWLHLKLKAYKARISASVEGTKVAEILDVTYPLGQVGLGCGYHKCQFDKFEVRPASEESKPDEGLLESIRPLLKVFDPVTFHYNARSCDPSPTPTKQRTDFTGMIGFAFVPEQPVAVIALGRMVLRGSQSLYAAHSVELLELDEVAGLRPLAVVAVSTLDAQQAGFISTDEGFHYAQLRKQVLLQPNKTYVLASSELQSGDAFFDKAVLAEPSEGLDILGPVYTDAGTWRFDNSPNLLYGPLNALLVPAKVKALEAALDSSNDSREAGNDPQTASTPDAGVAPTVRQKHPDPPSQRLRSKDTVEQVLAKAPEETEPNGVERPPAAVSSPQTPPVQPQGIQSADEPQTQQLLDQDPEKVLLASAAAQRADPSSEVEVVEDKTLDQRQVK</sequence>
<protein>
    <submittedName>
        <fullName evidence="11">Galc protein</fullName>
    </submittedName>
</protein>
<accession>A0A812N3A0</accession>
<evidence type="ECO:0000256" key="1">
    <source>
        <dbReference type="ARBA" id="ARBA00022729"/>
    </source>
</evidence>
<dbReference type="GO" id="GO:0005764">
    <property type="term" value="C:lysosome"/>
    <property type="evidence" value="ECO:0007669"/>
    <property type="project" value="TreeGrafter"/>
</dbReference>
<dbReference type="AlphaFoldDB" id="A0A812N3A0"/>
<dbReference type="InterPro" id="IPR001286">
    <property type="entry name" value="Glyco_hydro_59"/>
</dbReference>
<evidence type="ECO:0000256" key="8">
    <source>
        <dbReference type="SAM" id="MobiDB-lite"/>
    </source>
</evidence>
<feature type="region of interest" description="Disordered" evidence="8">
    <location>
        <begin position="827"/>
        <end position="957"/>
    </location>
</feature>
<feature type="domain" description="Glycosyl hydrolase family 59 central" evidence="10">
    <location>
        <begin position="236"/>
        <end position="345"/>
    </location>
</feature>
<evidence type="ECO:0000256" key="7">
    <source>
        <dbReference type="PIRSR" id="PIRSR601286-50"/>
    </source>
</evidence>
<dbReference type="InterPro" id="IPR049161">
    <property type="entry name" value="GH59_cat"/>
</dbReference>
<keyword evidence="5" id="KW-0325">Glycoprotein</keyword>
<dbReference type="SUPFAM" id="SSF51445">
    <property type="entry name" value="(Trans)glycosidases"/>
    <property type="match status" value="1"/>
</dbReference>
<evidence type="ECO:0000313" key="12">
    <source>
        <dbReference type="Proteomes" id="UP000649617"/>
    </source>
</evidence>
<evidence type="ECO:0000313" key="11">
    <source>
        <dbReference type="EMBL" id="CAE7296581.1"/>
    </source>
</evidence>
<keyword evidence="4" id="KW-1015">Disulfide bond</keyword>
<proteinExistence type="predicted"/>
<evidence type="ECO:0000256" key="2">
    <source>
        <dbReference type="ARBA" id="ARBA00022801"/>
    </source>
</evidence>
<evidence type="ECO:0000259" key="10">
    <source>
        <dbReference type="Pfam" id="PF17387"/>
    </source>
</evidence>
<dbReference type="Pfam" id="PF17387">
    <property type="entry name" value="Glyco_hydro_59M"/>
    <property type="match status" value="1"/>
</dbReference>
<dbReference type="Pfam" id="PF02057">
    <property type="entry name" value="Glyco_hydro_59"/>
    <property type="match status" value="1"/>
</dbReference>
<keyword evidence="3" id="KW-0443">Lipid metabolism</keyword>
<name>A0A812N3A0_SYMPI</name>
<keyword evidence="6" id="KW-0326">Glycosidase</keyword>
<dbReference type="PANTHER" id="PTHR15172:SF1">
    <property type="entry name" value="GALACTOCEREBROSIDASE"/>
    <property type="match status" value="1"/>
</dbReference>
<gene>
    <name evidence="11" type="primary">galc</name>
    <name evidence="11" type="ORF">SPIL2461_LOCUS6680</name>
</gene>
<dbReference type="GO" id="GO:0016020">
    <property type="term" value="C:membrane"/>
    <property type="evidence" value="ECO:0007669"/>
    <property type="project" value="GOC"/>
</dbReference>
<dbReference type="Gene3D" id="3.20.20.80">
    <property type="entry name" value="Glycosidases"/>
    <property type="match status" value="1"/>
</dbReference>
<feature type="domain" description="Glycosyl hydrolase family 59 catalytic" evidence="9">
    <location>
        <begin position="8"/>
        <end position="223"/>
    </location>
</feature>
<feature type="compositionally biased region" description="Basic and acidic residues" evidence="8">
    <location>
        <begin position="946"/>
        <end position="957"/>
    </location>
</feature>
<evidence type="ECO:0000256" key="3">
    <source>
        <dbReference type="ARBA" id="ARBA00023098"/>
    </source>
</evidence>
<dbReference type="Gene3D" id="2.60.120.560">
    <property type="entry name" value="Exo-inulinase, domain 1"/>
    <property type="match status" value="2"/>
</dbReference>
<evidence type="ECO:0000259" key="9">
    <source>
        <dbReference type="Pfam" id="PF02057"/>
    </source>
</evidence>
<dbReference type="PANTHER" id="PTHR15172">
    <property type="entry name" value="GALACTOCEREBROSIDASE"/>
    <property type="match status" value="1"/>
</dbReference>
<dbReference type="GO" id="GO:0004336">
    <property type="term" value="F:galactosylceramidase activity"/>
    <property type="evidence" value="ECO:0007669"/>
    <property type="project" value="InterPro"/>
</dbReference>
<keyword evidence="12" id="KW-1185">Reference proteome</keyword>
<keyword evidence="1" id="KW-0732">Signal</keyword>
<dbReference type="GO" id="GO:0006683">
    <property type="term" value="P:galactosylceramide catabolic process"/>
    <property type="evidence" value="ECO:0007669"/>
    <property type="project" value="InterPro"/>
</dbReference>
<reference evidence="11" key="1">
    <citation type="submission" date="2021-02" db="EMBL/GenBank/DDBJ databases">
        <authorList>
            <person name="Dougan E. K."/>
            <person name="Rhodes N."/>
            <person name="Thang M."/>
            <person name="Chan C."/>
        </authorList>
    </citation>
    <scope>NUCLEOTIDE SEQUENCE</scope>
</reference>
<evidence type="ECO:0000256" key="6">
    <source>
        <dbReference type="ARBA" id="ARBA00023295"/>
    </source>
</evidence>
<organism evidence="11 12">
    <name type="scientific">Symbiodinium pilosum</name>
    <name type="common">Dinoflagellate</name>
    <dbReference type="NCBI Taxonomy" id="2952"/>
    <lineage>
        <taxon>Eukaryota</taxon>
        <taxon>Sar</taxon>
        <taxon>Alveolata</taxon>
        <taxon>Dinophyceae</taxon>
        <taxon>Suessiales</taxon>
        <taxon>Symbiodiniaceae</taxon>
        <taxon>Symbiodinium</taxon>
    </lineage>
</organism>
<dbReference type="InterPro" id="IPR035394">
    <property type="entry name" value="Glyco_hydro_59_dom"/>
</dbReference>
<comment type="caution">
    <text evidence="11">The sequence shown here is derived from an EMBL/GenBank/DDBJ whole genome shotgun (WGS) entry which is preliminary data.</text>
</comment>
<feature type="compositionally biased region" description="Polar residues" evidence="8">
    <location>
        <begin position="907"/>
        <end position="920"/>
    </location>
</feature>